<dbReference type="AlphaFoldDB" id="Q8NTF3"/>
<feature type="domain" description="Glycosyltransferase 2-like" evidence="1">
    <location>
        <begin position="5"/>
        <end position="152"/>
    </location>
</feature>
<sequence length="345" mass="38831">MPKVSVVTGFYNRCEHLERTIESILNQTYSDFELIVFDDASTDGTASRLLELKEKYDDPRFRFIIHEENKGFVKGLSEAISGAKGQYIAVQGSGDVSLPRRLELQVEFLDANPSVGAVGGAIYNIQEDTGTRNPQRFEKPIATFDDLLTSNPFTHGEVMYRLDLYKSIGGYRSGFTFAQDRDLWLRMAKKADLGIIPDFLYHRYTLLDGVSFVPDKTIRQRCFSEAAVRLALMPEEEGALAYSRLEAEGPTAVVPIADRAVQKFVPKAAIRLCLYGAPETGLHMARDYIQNPLRRTIVVVLISIYSSRLIKPLQDILYKSIFKGVSISKPIKSSLVKFTRRIQGK</sequence>
<reference evidence="3" key="1">
    <citation type="journal article" date="2003" name="Appl. Microbiol. Biotechnol.">
        <title>The Corynebacterium glutamicum genome: features and impacts on biotechnological processes.</title>
        <authorList>
            <person name="Ikeda M."/>
            <person name="Nakagawa S."/>
        </authorList>
    </citation>
    <scope>NUCLEOTIDE SEQUENCE [LARGE SCALE GENOMIC DNA]</scope>
    <source>
        <strain evidence="3">ATCC 13032 / DSM 20300 / BCRC 11384 / JCM 1318 / LMG 3730 / NCIMB 10025</strain>
    </source>
</reference>
<organism evidence="2 3">
    <name type="scientific">Corynebacterium glutamicum (strain ATCC 13032 / DSM 20300 / JCM 1318 / BCRC 11384 / CCUG 27702 / LMG 3730 / NBRC 12168 / NCIMB 10025 / NRRL B-2784 / 534)</name>
    <dbReference type="NCBI Taxonomy" id="196627"/>
    <lineage>
        <taxon>Bacteria</taxon>
        <taxon>Bacillati</taxon>
        <taxon>Actinomycetota</taxon>
        <taxon>Actinomycetes</taxon>
        <taxon>Mycobacteriales</taxon>
        <taxon>Corynebacteriaceae</taxon>
        <taxon>Corynebacterium</taxon>
    </lineage>
</organism>
<dbReference type="eggNOG" id="COG1216">
    <property type="taxonomic scope" value="Bacteria"/>
</dbReference>
<dbReference type="PATRIC" id="fig|196627.13.peg.357"/>
<dbReference type="Pfam" id="PF00535">
    <property type="entry name" value="Glycos_transf_2"/>
    <property type="match status" value="1"/>
</dbReference>
<evidence type="ECO:0000313" key="3">
    <source>
        <dbReference type="Proteomes" id="UP000000582"/>
    </source>
</evidence>
<dbReference type="PANTHER" id="PTHR22916:SF3">
    <property type="entry name" value="UDP-GLCNAC:BETAGAL BETA-1,3-N-ACETYLGLUCOSAMINYLTRANSFERASE-LIKE PROTEIN 1"/>
    <property type="match status" value="1"/>
</dbReference>
<proteinExistence type="predicted"/>
<evidence type="ECO:0000313" key="2">
    <source>
        <dbReference type="EMBL" id="BAB97747.1"/>
    </source>
</evidence>
<dbReference type="GeneID" id="1021406"/>
<dbReference type="OrthoDB" id="7665907at2"/>
<dbReference type="Gene3D" id="3.90.550.10">
    <property type="entry name" value="Spore Coat Polysaccharide Biosynthesis Protein SpsA, Chain A"/>
    <property type="match status" value="1"/>
</dbReference>
<dbReference type="HOGENOM" id="CLU_025996_0_0_11"/>
<dbReference type="CAZy" id="GT2">
    <property type="family name" value="Glycosyltransferase Family 2"/>
</dbReference>
<dbReference type="STRING" id="196627.cg0424"/>
<accession>Q6M808</accession>
<dbReference type="KEGG" id="cgb:cg0424"/>
<dbReference type="InterPro" id="IPR029044">
    <property type="entry name" value="Nucleotide-diphossugar_trans"/>
</dbReference>
<dbReference type="PANTHER" id="PTHR22916">
    <property type="entry name" value="GLYCOSYLTRANSFERASE"/>
    <property type="match status" value="1"/>
</dbReference>
<protein>
    <submittedName>
        <fullName evidence="2">Glycosyltransferases involved in cell wall biogenesis</fullName>
    </submittedName>
</protein>
<dbReference type="RefSeq" id="WP_011013594.1">
    <property type="nucleotide sequence ID" value="NC_003450.3"/>
</dbReference>
<evidence type="ECO:0000259" key="1">
    <source>
        <dbReference type="Pfam" id="PF00535"/>
    </source>
</evidence>
<name>Q8NTF3_CORGL</name>
<dbReference type="GO" id="GO:0016758">
    <property type="term" value="F:hexosyltransferase activity"/>
    <property type="evidence" value="ECO:0007669"/>
    <property type="project" value="UniProtKB-ARBA"/>
</dbReference>
<dbReference type="EMBL" id="BA000036">
    <property type="protein sequence ID" value="BAB97747.1"/>
    <property type="molecule type" value="Genomic_DNA"/>
</dbReference>
<dbReference type="SUPFAM" id="SSF53448">
    <property type="entry name" value="Nucleotide-diphospho-sugar transferases"/>
    <property type="match status" value="1"/>
</dbReference>
<gene>
    <name evidence="2" type="ordered locus">Cgl0354</name>
</gene>
<keyword evidence="3" id="KW-1185">Reference proteome</keyword>
<dbReference type="InterPro" id="IPR001173">
    <property type="entry name" value="Glyco_trans_2-like"/>
</dbReference>
<dbReference type="Proteomes" id="UP000000582">
    <property type="component" value="Chromosome"/>
</dbReference>
<dbReference type="KEGG" id="cgl:Cgl0354"/>
<dbReference type="BioCyc" id="CORYNE:G18NG-9911-MONOMER"/>
<accession>Q8NTF3</accession>